<evidence type="ECO:0000313" key="2">
    <source>
        <dbReference type="EMBL" id="KAL1255501.1"/>
    </source>
</evidence>
<gene>
    <name evidence="2" type="ORF">QQF64_013562</name>
</gene>
<feature type="region of interest" description="Disordered" evidence="1">
    <location>
        <begin position="60"/>
        <end position="88"/>
    </location>
</feature>
<name>A0ABR3LRI6_9TELE</name>
<feature type="compositionally biased region" description="Polar residues" evidence="1">
    <location>
        <begin position="60"/>
        <end position="75"/>
    </location>
</feature>
<feature type="compositionally biased region" description="Basic and acidic residues" evidence="1">
    <location>
        <begin position="79"/>
        <end position="88"/>
    </location>
</feature>
<proteinExistence type="predicted"/>
<comment type="caution">
    <text evidence="2">The sequence shown here is derived from an EMBL/GenBank/DDBJ whole genome shotgun (WGS) entry which is preliminary data.</text>
</comment>
<evidence type="ECO:0000313" key="3">
    <source>
        <dbReference type="Proteomes" id="UP001558613"/>
    </source>
</evidence>
<dbReference type="EMBL" id="JAYMGO010000019">
    <property type="protein sequence ID" value="KAL1255501.1"/>
    <property type="molecule type" value="Genomic_DNA"/>
</dbReference>
<dbReference type="Proteomes" id="UP001558613">
    <property type="component" value="Unassembled WGS sequence"/>
</dbReference>
<evidence type="ECO:0000256" key="1">
    <source>
        <dbReference type="SAM" id="MobiDB-lite"/>
    </source>
</evidence>
<sequence length="88" mass="9651">MTLSLALLPQNLSPSRNYAVKKPPMLSLSYARWTEDGAWIGISPQCFGMSIMHISCKMLTSSPQSHGGRSQGSLRSNKRSLDDRPSKG</sequence>
<protein>
    <submittedName>
        <fullName evidence="2">Uncharacterized protein</fullName>
    </submittedName>
</protein>
<accession>A0ABR3LRI6</accession>
<organism evidence="2 3">
    <name type="scientific">Cirrhinus molitorella</name>
    <name type="common">mud carp</name>
    <dbReference type="NCBI Taxonomy" id="172907"/>
    <lineage>
        <taxon>Eukaryota</taxon>
        <taxon>Metazoa</taxon>
        <taxon>Chordata</taxon>
        <taxon>Craniata</taxon>
        <taxon>Vertebrata</taxon>
        <taxon>Euteleostomi</taxon>
        <taxon>Actinopterygii</taxon>
        <taxon>Neopterygii</taxon>
        <taxon>Teleostei</taxon>
        <taxon>Ostariophysi</taxon>
        <taxon>Cypriniformes</taxon>
        <taxon>Cyprinidae</taxon>
        <taxon>Labeoninae</taxon>
        <taxon>Labeonini</taxon>
        <taxon>Cirrhinus</taxon>
    </lineage>
</organism>
<keyword evidence="3" id="KW-1185">Reference proteome</keyword>
<reference evidence="2 3" key="1">
    <citation type="submission" date="2023-09" db="EMBL/GenBank/DDBJ databases">
        <authorList>
            <person name="Wang M."/>
        </authorList>
    </citation>
    <scope>NUCLEOTIDE SEQUENCE [LARGE SCALE GENOMIC DNA]</scope>
    <source>
        <strain evidence="2">GT-2023</strain>
        <tissue evidence="2">Liver</tissue>
    </source>
</reference>